<dbReference type="EMBL" id="JACHMB010000001">
    <property type="protein sequence ID" value="MBB5777008.1"/>
    <property type="molecule type" value="Genomic_DNA"/>
</dbReference>
<evidence type="ECO:0000256" key="1">
    <source>
        <dbReference type="ARBA" id="ARBA00010617"/>
    </source>
</evidence>
<comment type="caution">
    <text evidence="8">The sequence shown here is derived from an EMBL/GenBank/DDBJ whole genome shotgun (WGS) entry which is preliminary data.</text>
</comment>
<dbReference type="InterPro" id="IPR017972">
    <property type="entry name" value="Cyt_P450_CS"/>
</dbReference>
<dbReference type="GO" id="GO:0005506">
    <property type="term" value="F:iron ion binding"/>
    <property type="evidence" value="ECO:0007669"/>
    <property type="project" value="InterPro"/>
</dbReference>
<dbReference type="GO" id="GO:0016705">
    <property type="term" value="F:oxidoreductase activity, acting on paired donors, with incorporation or reduction of molecular oxygen"/>
    <property type="evidence" value="ECO:0007669"/>
    <property type="project" value="InterPro"/>
</dbReference>
<evidence type="ECO:0000256" key="4">
    <source>
        <dbReference type="ARBA" id="ARBA00023002"/>
    </source>
</evidence>
<dbReference type="RefSeq" id="WP_313044516.1">
    <property type="nucleotide sequence ID" value="NZ_JACHMB010000001.1"/>
</dbReference>
<evidence type="ECO:0000256" key="2">
    <source>
        <dbReference type="ARBA" id="ARBA00022617"/>
    </source>
</evidence>
<keyword evidence="2 7" id="KW-0349">Heme</keyword>
<dbReference type="PANTHER" id="PTHR46696">
    <property type="entry name" value="P450, PUTATIVE (EUROFUNG)-RELATED"/>
    <property type="match status" value="1"/>
</dbReference>
<dbReference type="InterPro" id="IPR001128">
    <property type="entry name" value="Cyt_P450"/>
</dbReference>
<organism evidence="8 9">
    <name type="scientific">Nonomuraea jabiensis</name>
    <dbReference type="NCBI Taxonomy" id="882448"/>
    <lineage>
        <taxon>Bacteria</taxon>
        <taxon>Bacillati</taxon>
        <taxon>Actinomycetota</taxon>
        <taxon>Actinomycetes</taxon>
        <taxon>Streptosporangiales</taxon>
        <taxon>Streptosporangiaceae</taxon>
        <taxon>Nonomuraea</taxon>
    </lineage>
</organism>
<dbReference type="AlphaFoldDB" id="A0A7W9G4G0"/>
<protein>
    <submittedName>
        <fullName evidence="8">Cytochrome P450</fullName>
    </submittedName>
</protein>
<evidence type="ECO:0000256" key="3">
    <source>
        <dbReference type="ARBA" id="ARBA00022723"/>
    </source>
</evidence>
<dbReference type="Gene3D" id="1.10.630.10">
    <property type="entry name" value="Cytochrome P450"/>
    <property type="match status" value="1"/>
</dbReference>
<evidence type="ECO:0000256" key="5">
    <source>
        <dbReference type="ARBA" id="ARBA00023004"/>
    </source>
</evidence>
<keyword evidence="4 7" id="KW-0560">Oxidoreductase</keyword>
<proteinExistence type="inferred from homology"/>
<dbReference type="SUPFAM" id="SSF48264">
    <property type="entry name" value="Cytochrome P450"/>
    <property type="match status" value="1"/>
</dbReference>
<keyword evidence="6 7" id="KW-0503">Monooxygenase</keyword>
<dbReference type="CDD" id="cd11032">
    <property type="entry name" value="P450_EryK-like"/>
    <property type="match status" value="1"/>
</dbReference>
<evidence type="ECO:0000256" key="6">
    <source>
        <dbReference type="ARBA" id="ARBA00023033"/>
    </source>
</evidence>
<dbReference type="FunFam" id="1.10.630.10:FF:000018">
    <property type="entry name" value="Cytochrome P450 monooxygenase"/>
    <property type="match status" value="1"/>
</dbReference>
<dbReference type="PROSITE" id="PS00086">
    <property type="entry name" value="CYTOCHROME_P450"/>
    <property type="match status" value="1"/>
</dbReference>
<gene>
    <name evidence="8" type="ORF">HD596_003764</name>
</gene>
<keyword evidence="9" id="KW-1185">Reference proteome</keyword>
<keyword evidence="3 7" id="KW-0479">Metal-binding</keyword>
<dbReference type="InterPro" id="IPR002397">
    <property type="entry name" value="Cyt_P450_B"/>
</dbReference>
<dbReference type="PRINTS" id="PR00359">
    <property type="entry name" value="BP450"/>
</dbReference>
<dbReference type="Proteomes" id="UP000579153">
    <property type="component" value="Unassembled WGS sequence"/>
</dbReference>
<evidence type="ECO:0000313" key="9">
    <source>
        <dbReference type="Proteomes" id="UP000579153"/>
    </source>
</evidence>
<evidence type="ECO:0000256" key="7">
    <source>
        <dbReference type="RuleBase" id="RU000461"/>
    </source>
</evidence>
<dbReference type="Pfam" id="PF00067">
    <property type="entry name" value="p450"/>
    <property type="match status" value="1"/>
</dbReference>
<dbReference type="GO" id="GO:0020037">
    <property type="term" value="F:heme binding"/>
    <property type="evidence" value="ECO:0007669"/>
    <property type="project" value="InterPro"/>
</dbReference>
<comment type="similarity">
    <text evidence="1 7">Belongs to the cytochrome P450 family.</text>
</comment>
<accession>A0A7W9G4G0</accession>
<keyword evidence="5 7" id="KW-0408">Iron</keyword>
<evidence type="ECO:0000313" key="8">
    <source>
        <dbReference type="EMBL" id="MBB5777008.1"/>
    </source>
</evidence>
<reference evidence="8 9" key="1">
    <citation type="submission" date="2020-08" db="EMBL/GenBank/DDBJ databases">
        <title>Sequencing the genomes of 1000 actinobacteria strains.</title>
        <authorList>
            <person name="Klenk H.-P."/>
        </authorList>
    </citation>
    <scope>NUCLEOTIDE SEQUENCE [LARGE SCALE GENOMIC DNA]</scope>
    <source>
        <strain evidence="8 9">DSM 45507</strain>
    </source>
</reference>
<dbReference type="GO" id="GO:0004497">
    <property type="term" value="F:monooxygenase activity"/>
    <property type="evidence" value="ECO:0007669"/>
    <property type="project" value="UniProtKB-KW"/>
</dbReference>
<sequence>MNETHVPPDPTMTMPIDSRPRIKDGGQALLKWLGTMRDEQPVWRDVFGIFHVFRHTSVQRVMSDYAMFSSDINRLRPGGDPFSAGSLMLTDPPEHRKLRKLISQAFTPKMSSDMVPRIAELTTALLDEIDEDEFDLVEKIAHPLPVMVIAELLGIPIHDRELFRTWADRLVALHVEDPRDIEIGRMVGQAMREMGEYVLTHVRERRTRPQDDLVSRLVAAEVDGDRLTDAEIVNSACLLLLAGQITSTMALGNAFLCFRDAPGVESAVRADRELIAPAFEEVLRLRPPLTQAARLPTADVEIDGTPIPAGSMVINWLLSANYDERQFPDPYRLDPGRQPNRQYAFGHGIHFCLGAPLARVEGKVALELVFDRFEQVEIDPDAELSYYEDPMFGVKSLPVRVKRAPR</sequence>
<dbReference type="PANTHER" id="PTHR46696:SF1">
    <property type="entry name" value="CYTOCHROME P450 YJIB-RELATED"/>
    <property type="match status" value="1"/>
</dbReference>
<dbReference type="InterPro" id="IPR036396">
    <property type="entry name" value="Cyt_P450_sf"/>
</dbReference>
<name>A0A7W9G4G0_9ACTN</name>